<dbReference type="InterPro" id="IPR002328">
    <property type="entry name" value="ADH_Zn_CS"/>
</dbReference>
<dbReference type="GO" id="GO:0008106">
    <property type="term" value="F:alcohol dehydrogenase (NADP+) activity"/>
    <property type="evidence" value="ECO:0007669"/>
    <property type="project" value="UniProtKB-EC"/>
</dbReference>
<keyword evidence="4 8" id="KW-0862">Zinc</keyword>
<dbReference type="InterPro" id="IPR036291">
    <property type="entry name" value="NAD(P)-bd_dom_sf"/>
</dbReference>
<dbReference type="Pfam" id="PF08240">
    <property type="entry name" value="ADH_N"/>
    <property type="match status" value="1"/>
</dbReference>
<evidence type="ECO:0000256" key="4">
    <source>
        <dbReference type="ARBA" id="ARBA00022833"/>
    </source>
</evidence>
<dbReference type="CDD" id="cd05283">
    <property type="entry name" value="CAD1"/>
    <property type="match status" value="1"/>
</dbReference>
<dbReference type="InterPro" id="IPR013154">
    <property type="entry name" value="ADH-like_N"/>
</dbReference>
<dbReference type="PANTHER" id="PTHR42683">
    <property type="entry name" value="ALDEHYDE REDUCTASE"/>
    <property type="match status" value="1"/>
</dbReference>
<accession>A0A7S2TD08</accession>
<dbReference type="PROSITE" id="PS00065">
    <property type="entry name" value="D_2_HYDROXYACID_DH_1"/>
    <property type="match status" value="1"/>
</dbReference>
<dbReference type="EMBL" id="HBHN01004881">
    <property type="protein sequence ID" value="CAD9724302.1"/>
    <property type="molecule type" value="Transcribed_RNA"/>
</dbReference>
<evidence type="ECO:0000256" key="1">
    <source>
        <dbReference type="ARBA" id="ARBA00001947"/>
    </source>
</evidence>
<dbReference type="InterPro" id="IPR011032">
    <property type="entry name" value="GroES-like_sf"/>
</dbReference>
<dbReference type="InterPro" id="IPR020843">
    <property type="entry name" value="ER"/>
</dbReference>
<dbReference type="PROSITE" id="PS00059">
    <property type="entry name" value="ADH_ZINC"/>
    <property type="match status" value="1"/>
</dbReference>
<dbReference type="Gene3D" id="3.90.180.10">
    <property type="entry name" value="Medium-chain alcohol dehydrogenases, catalytic domain"/>
    <property type="match status" value="1"/>
</dbReference>
<dbReference type="AlphaFoldDB" id="A0A7S2TD08"/>
<dbReference type="InterPro" id="IPR029752">
    <property type="entry name" value="D-isomer_DH_CS1"/>
</dbReference>
<evidence type="ECO:0000256" key="3">
    <source>
        <dbReference type="ARBA" id="ARBA00022723"/>
    </source>
</evidence>
<evidence type="ECO:0000259" key="9">
    <source>
        <dbReference type="SMART" id="SM00829"/>
    </source>
</evidence>
<comment type="cofactor">
    <cofactor evidence="1 8">
        <name>Zn(2+)</name>
        <dbReference type="ChEBI" id="CHEBI:29105"/>
    </cofactor>
</comment>
<keyword evidence="6" id="KW-0560">Oxidoreductase</keyword>
<organism evidence="10">
    <name type="scientific">Prorocentrum micans</name>
    <name type="common">Red tide dinoflagellate</name>
    <dbReference type="NCBI Taxonomy" id="2945"/>
    <lineage>
        <taxon>Eukaryota</taxon>
        <taxon>Sar</taxon>
        <taxon>Alveolata</taxon>
        <taxon>Dinophyceae</taxon>
        <taxon>Prorocentrales</taxon>
        <taxon>Prorocentraceae</taxon>
        <taxon>Prorocentrum</taxon>
    </lineage>
</organism>
<dbReference type="GO" id="GO:0008270">
    <property type="term" value="F:zinc ion binding"/>
    <property type="evidence" value="ECO:0007669"/>
    <property type="project" value="InterPro"/>
</dbReference>
<evidence type="ECO:0000256" key="6">
    <source>
        <dbReference type="ARBA" id="ARBA00023002"/>
    </source>
</evidence>
<evidence type="ECO:0000313" key="10">
    <source>
        <dbReference type="EMBL" id="CAD9724302.1"/>
    </source>
</evidence>
<evidence type="ECO:0000256" key="7">
    <source>
        <dbReference type="ARBA" id="ARBA00024074"/>
    </source>
</evidence>
<gene>
    <name evidence="10" type="ORF">PMIC02512_LOCUS1408</name>
</gene>
<keyword evidence="3 8" id="KW-0479">Metal-binding</keyword>
<dbReference type="InterPro" id="IPR047109">
    <property type="entry name" value="CAD-like"/>
</dbReference>
<protein>
    <recommendedName>
        <fullName evidence="7">alcohol dehydrogenase (NADP(+))</fullName>
        <ecNumber evidence="7">1.1.1.2</ecNumber>
    </recommendedName>
</protein>
<dbReference type="Pfam" id="PF00107">
    <property type="entry name" value="ADH_zinc_N"/>
    <property type="match status" value="1"/>
</dbReference>
<feature type="domain" description="Enoyl reductase (ER)" evidence="9">
    <location>
        <begin position="2"/>
        <end position="333"/>
    </location>
</feature>
<evidence type="ECO:0000256" key="8">
    <source>
        <dbReference type="RuleBase" id="RU361277"/>
    </source>
</evidence>
<proteinExistence type="inferred from homology"/>
<evidence type="ECO:0000256" key="2">
    <source>
        <dbReference type="ARBA" id="ARBA00008072"/>
    </source>
</evidence>
<dbReference type="SUPFAM" id="SSF50129">
    <property type="entry name" value="GroES-like"/>
    <property type="match status" value="1"/>
</dbReference>
<dbReference type="SUPFAM" id="SSF51735">
    <property type="entry name" value="NAD(P)-binding Rossmann-fold domains"/>
    <property type="match status" value="1"/>
</dbReference>
<name>A0A7S2TD08_PROMC</name>
<dbReference type="FunFam" id="3.90.180.10:FF:000018">
    <property type="entry name" value="NAD(P)-dependent alcohol dehydrogenase"/>
    <property type="match status" value="1"/>
</dbReference>
<dbReference type="SMART" id="SM00829">
    <property type="entry name" value="PKS_ER"/>
    <property type="match status" value="1"/>
</dbReference>
<dbReference type="EC" id="1.1.1.2" evidence="7"/>
<dbReference type="InterPro" id="IPR013149">
    <property type="entry name" value="ADH-like_C"/>
</dbReference>
<reference evidence="10" key="1">
    <citation type="submission" date="2021-01" db="EMBL/GenBank/DDBJ databases">
        <authorList>
            <person name="Corre E."/>
            <person name="Pelletier E."/>
            <person name="Niang G."/>
            <person name="Scheremetjew M."/>
            <person name="Finn R."/>
            <person name="Kale V."/>
            <person name="Holt S."/>
            <person name="Cochrane G."/>
            <person name="Meng A."/>
            <person name="Brown T."/>
            <person name="Cohen L."/>
        </authorList>
    </citation>
    <scope>NUCLEOTIDE SEQUENCE</scope>
    <source>
        <strain evidence="10">CCCM 845</strain>
    </source>
</reference>
<keyword evidence="5" id="KW-0521">NADP</keyword>
<dbReference type="FunFam" id="3.40.50.720:FF:000022">
    <property type="entry name" value="Cinnamyl alcohol dehydrogenase"/>
    <property type="match status" value="1"/>
</dbReference>
<evidence type="ECO:0000256" key="5">
    <source>
        <dbReference type="ARBA" id="ARBA00022857"/>
    </source>
</evidence>
<comment type="similarity">
    <text evidence="2 8">Belongs to the zinc-containing alcohol dehydrogenase family.</text>
</comment>
<sequence>MTTVQAFALKEANGKIEPFTYELESLGEDDIDIEVKYAGICHSDLSMVNNEWGMTQYPFVGGHEIAGIVKAIGSRVTHVAVGDRVGLGWDSGYCNTCNSCTAGDHNLCGSKESTILGRHGGFGNLVRAKGISVFKVPDALDLADVGPLFCGGITVFNPLFQFNITPLSKIGVIGIGGLGHLAVQFARAWGCHVTAFSSNPAKKDEILKMGAHDILNSRDPEAFKDHAGEYDLIMSTVNVSLDWNAYMTLLAPKGRLHFVGGVTKPLDLNLFPMLFGQKSASSSPIGPPYTIRKMLEFCARHNIKPITEHFPVAKINEAFAHLSDGKARYRIVLDM</sequence>
<dbReference type="Gene3D" id="3.40.50.720">
    <property type="entry name" value="NAD(P)-binding Rossmann-like Domain"/>
    <property type="match status" value="1"/>
</dbReference>